<keyword evidence="5" id="KW-1185">Reference proteome</keyword>
<evidence type="ECO:0000256" key="1">
    <source>
        <dbReference type="ARBA" id="ARBA00023002"/>
    </source>
</evidence>
<dbReference type="InterPro" id="IPR036291">
    <property type="entry name" value="NAD(P)-bd_dom_sf"/>
</dbReference>
<accession>A0ABU0M6N8</accession>
<dbReference type="Pfam" id="PF01408">
    <property type="entry name" value="GFO_IDH_MocA"/>
    <property type="match status" value="1"/>
</dbReference>
<dbReference type="InterPro" id="IPR000683">
    <property type="entry name" value="Gfo/Idh/MocA-like_OxRdtase_N"/>
</dbReference>
<dbReference type="PANTHER" id="PTHR43818">
    <property type="entry name" value="BCDNA.GH03377"/>
    <property type="match status" value="1"/>
</dbReference>
<evidence type="ECO:0000259" key="3">
    <source>
        <dbReference type="Pfam" id="PF22725"/>
    </source>
</evidence>
<proteinExistence type="predicted"/>
<name>A0ABU0M6N8_9HYPH</name>
<organism evidence="4 5">
    <name type="scientific">Kaistia geumhonensis</name>
    <dbReference type="NCBI Taxonomy" id="410839"/>
    <lineage>
        <taxon>Bacteria</taxon>
        <taxon>Pseudomonadati</taxon>
        <taxon>Pseudomonadota</taxon>
        <taxon>Alphaproteobacteria</taxon>
        <taxon>Hyphomicrobiales</taxon>
        <taxon>Kaistiaceae</taxon>
        <taxon>Kaistia</taxon>
    </lineage>
</organism>
<dbReference type="Gene3D" id="3.30.360.10">
    <property type="entry name" value="Dihydrodipicolinate Reductase, domain 2"/>
    <property type="match status" value="1"/>
</dbReference>
<evidence type="ECO:0000313" key="5">
    <source>
        <dbReference type="Proteomes" id="UP001223743"/>
    </source>
</evidence>
<dbReference type="SUPFAM" id="SSF55347">
    <property type="entry name" value="Glyceraldehyde-3-phosphate dehydrogenase-like, C-terminal domain"/>
    <property type="match status" value="1"/>
</dbReference>
<gene>
    <name evidence="4" type="ORF">QO015_002240</name>
</gene>
<dbReference type="PANTHER" id="PTHR43818:SF11">
    <property type="entry name" value="BCDNA.GH03377"/>
    <property type="match status" value="1"/>
</dbReference>
<feature type="domain" description="GFO/IDH/MocA-like oxidoreductase" evidence="3">
    <location>
        <begin position="129"/>
        <end position="270"/>
    </location>
</feature>
<dbReference type="EMBL" id="JAUSWJ010000001">
    <property type="protein sequence ID" value="MDQ0516627.1"/>
    <property type="molecule type" value="Genomic_DNA"/>
</dbReference>
<comment type="caution">
    <text evidence="4">The sequence shown here is derived from an EMBL/GenBank/DDBJ whole genome shotgun (WGS) entry which is preliminary data.</text>
</comment>
<reference evidence="4 5" key="1">
    <citation type="submission" date="2023-07" db="EMBL/GenBank/DDBJ databases">
        <title>Genomic Encyclopedia of Type Strains, Phase IV (KMG-IV): sequencing the most valuable type-strain genomes for metagenomic binning, comparative biology and taxonomic classification.</title>
        <authorList>
            <person name="Goeker M."/>
        </authorList>
    </citation>
    <scope>NUCLEOTIDE SEQUENCE [LARGE SCALE GENOMIC DNA]</scope>
    <source>
        <strain evidence="4 5">B1-1</strain>
    </source>
</reference>
<dbReference type="Proteomes" id="UP001223743">
    <property type="component" value="Unassembled WGS sequence"/>
</dbReference>
<dbReference type="RefSeq" id="WP_266279362.1">
    <property type="nucleotide sequence ID" value="NZ_JAPKNF010000001.1"/>
</dbReference>
<dbReference type="InterPro" id="IPR055170">
    <property type="entry name" value="GFO_IDH_MocA-like_dom"/>
</dbReference>
<dbReference type="SUPFAM" id="SSF51735">
    <property type="entry name" value="NAD(P)-binding Rossmann-fold domains"/>
    <property type="match status" value="1"/>
</dbReference>
<evidence type="ECO:0000259" key="2">
    <source>
        <dbReference type="Pfam" id="PF01408"/>
    </source>
</evidence>
<feature type="domain" description="Gfo/Idh/MocA-like oxidoreductase N-terminal" evidence="2">
    <location>
        <begin position="2"/>
        <end position="120"/>
    </location>
</feature>
<dbReference type="Gene3D" id="3.40.50.720">
    <property type="entry name" value="NAD(P)-binding Rossmann-like Domain"/>
    <property type="match status" value="1"/>
</dbReference>
<keyword evidence="1" id="KW-0560">Oxidoreductase</keyword>
<dbReference type="InterPro" id="IPR050463">
    <property type="entry name" value="Gfo/Idh/MocA_oxidrdct_glycsds"/>
</dbReference>
<protein>
    <submittedName>
        <fullName evidence="4">Dehydrogenase</fullName>
    </submittedName>
</protein>
<dbReference type="Pfam" id="PF22725">
    <property type="entry name" value="GFO_IDH_MocA_C3"/>
    <property type="match status" value="1"/>
</dbReference>
<sequence>MRLLILGTGGMANAHARNFSAIEGVSIVGGVDVVPERLAAFCAEHGIERSFTSVEEALAWGEFDAVANVTPDRIHHPTTMLAIAAGKHVFCEKPLATDATLAMEMTEAIEASGKVGMVNFTYRNSPALQKGRQMVLDGAVGAVRHVEASHLQSWLVGNAWGDWKSESKWLWRLSKKHGSNGALGDIGIHIVDFTSYGSGLDVAHVFGRLKTFDKAPGNRIGEYDLDANDSFTMNVDFSTGAIGTIQATRTAAGQLDQLRLRVYGEKGSIEIVYDTGKSSLRACIGEDVNTATWRDVEFEPVETNYQRFVAAVRDGKTQEPSFRRAATIQKVLDAAMRSNETHRDEAIA</sequence>
<evidence type="ECO:0000313" key="4">
    <source>
        <dbReference type="EMBL" id="MDQ0516627.1"/>
    </source>
</evidence>